<dbReference type="Proteomes" id="UP000249091">
    <property type="component" value="Chromosome 1"/>
</dbReference>
<evidence type="ECO:0000313" key="2">
    <source>
        <dbReference type="EMBL" id="SQI28985.1"/>
    </source>
</evidence>
<dbReference type="RefSeq" id="WP_072698428.1">
    <property type="nucleotide sequence ID" value="NZ_JAFBBL010000001.1"/>
</dbReference>
<dbReference type="PANTHER" id="PTHR38011:SF11">
    <property type="entry name" value="2,5-DIAMINO-6-RIBOSYLAMINO-4(3H)-PYRIMIDINONE 5'-PHOSPHATE REDUCTASE"/>
    <property type="match status" value="1"/>
</dbReference>
<dbReference type="EMBL" id="LS483468">
    <property type="protein sequence ID" value="SQI28985.1"/>
    <property type="molecule type" value="Genomic_DNA"/>
</dbReference>
<dbReference type="InterPro" id="IPR024072">
    <property type="entry name" value="DHFR-like_dom_sf"/>
</dbReference>
<dbReference type="Gene3D" id="3.40.430.10">
    <property type="entry name" value="Dihydrofolate Reductase, subunit A"/>
    <property type="match status" value="1"/>
</dbReference>
<keyword evidence="3" id="KW-1185">Reference proteome</keyword>
<name>A0A2X4WPY5_9NOCA</name>
<reference evidence="2 3" key="1">
    <citation type="submission" date="2018-06" db="EMBL/GenBank/DDBJ databases">
        <authorList>
            <consortium name="Pathogen Informatics"/>
            <person name="Doyle S."/>
        </authorList>
    </citation>
    <scope>NUCLEOTIDE SEQUENCE [LARGE SCALE GENOMIC DNA]</scope>
    <source>
        <strain evidence="2 3">NCTC10994</strain>
    </source>
</reference>
<organism evidence="2 3">
    <name type="scientific">Rhodococcus coprophilus</name>
    <dbReference type="NCBI Taxonomy" id="38310"/>
    <lineage>
        <taxon>Bacteria</taxon>
        <taxon>Bacillati</taxon>
        <taxon>Actinomycetota</taxon>
        <taxon>Actinomycetes</taxon>
        <taxon>Mycobacteriales</taxon>
        <taxon>Nocardiaceae</taxon>
        <taxon>Rhodococcus</taxon>
    </lineage>
</organism>
<dbReference type="GO" id="GO:0009231">
    <property type="term" value="P:riboflavin biosynthetic process"/>
    <property type="evidence" value="ECO:0007669"/>
    <property type="project" value="InterPro"/>
</dbReference>
<dbReference type="InterPro" id="IPR002734">
    <property type="entry name" value="RibDG_C"/>
</dbReference>
<dbReference type="InterPro" id="IPR050765">
    <property type="entry name" value="Riboflavin_Biosynth_HTPR"/>
</dbReference>
<evidence type="ECO:0000313" key="3">
    <source>
        <dbReference type="Proteomes" id="UP000249091"/>
    </source>
</evidence>
<dbReference type="GO" id="GO:0008703">
    <property type="term" value="F:5-amino-6-(5-phosphoribosylamino)uracil reductase activity"/>
    <property type="evidence" value="ECO:0007669"/>
    <property type="project" value="InterPro"/>
</dbReference>
<feature type="domain" description="Bacterial bifunctional deaminase-reductase C-terminal" evidence="1">
    <location>
        <begin position="3"/>
        <end position="178"/>
    </location>
</feature>
<dbReference type="AlphaFoldDB" id="A0A2X4WPY5"/>
<dbReference type="STRING" id="1219011.GCA_001895045_00451"/>
<dbReference type="Pfam" id="PF01872">
    <property type="entry name" value="RibD_C"/>
    <property type="match status" value="1"/>
</dbReference>
<dbReference type="SUPFAM" id="SSF53597">
    <property type="entry name" value="Dihydrofolate reductase-like"/>
    <property type="match status" value="1"/>
</dbReference>
<dbReference type="KEGG" id="rcr:NCTC10994_00731"/>
<gene>
    <name evidence="2" type="primary">yyaP_2</name>
    <name evidence="2" type="ORF">NCTC10994_00731</name>
</gene>
<protein>
    <submittedName>
        <fullName evidence="2">Bifunctional pyrimidine deaminase/reductase</fullName>
    </submittedName>
</protein>
<proteinExistence type="predicted"/>
<evidence type="ECO:0000259" key="1">
    <source>
        <dbReference type="Pfam" id="PF01872"/>
    </source>
</evidence>
<accession>A0A2X4WPY5</accession>
<dbReference type="PANTHER" id="PTHR38011">
    <property type="entry name" value="DIHYDROFOLATE REDUCTASE FAMILY PROTEIN (AFU_ORTHOLOGUE AFUA_8G06820)"/>
    <property type="match status" value="1"/>
</dbReference>
<sequence>MRTLAVTQNITLDGSIELLDGWFSPPTDVDAADDLLEESRRQDSASDALLLGRRTFEDFRSYWPLQHDDPTGIADYLDRVDKYVVSSTLIEPGWDNTTVLDGDPVEQVAALKERPGLDIVATGSISLCHSLIEAGLVDEFRMFVYPAVQGRGRRLFPEGYSRAGLRLLESTAFSGDILFTRYAPP</sequence>